<organism evidence="1 2">
    <name type="scientific">Triparma retinervis</name>
    <dbReference type="NCBI Taxonomy" id="2557542"/>
    <lineage>
        <taxon>Eukaryota</taxon>
        <taxon>Sar</taxon>
        <taxon>Stramenopiles</taxon>
        <taxon>Ochrophyta</taxon>
        <taxon>Bolidophyceae</taxon>
        <taxon>Parmales</taxon>
        <taxon>Triparmaceae</taxon>
        <taxon>Triparma</taxon>
    </lineage>
</organism>
<keyword evidence="2" id="KW-1185">Reference proteome</keyword>
<gene>
    <name evidence="1" type="ORF">TrRE_jg7406</name>
</gene>
<evidence type="ECO:0000313" key="1">
    <source>
        <dbReference type="EMBL" id="GMI21319.1"/>
    </source>
</evidence>
<feature type="non-terminal residue" evidence="1">
    <location>
        <position position="1"/>
    </location>
</feature>
<dbReference type="AlphaFoldDB" id="A0A9W7L214"/>
<dbReference type="Proteomes" id="UP001165082">
    <property type="component" value="Unassembled WGS sequence"/>
</dbReference>
<protein>
    <submittedName>
        <fullName evidence="1">Uncharacterized protein</fullName>
    </submittedName>
</protein>
<sequence length="71" mass="7796">VESSPTSDFEVAAEDLVVRLNQLNVMIGQAIKGELGRTVIAQITVLKEVEEVEALHTRCLQCLMATKKKVT</sequence>
<dbReference type="OrthoDB" id="45148at2759"/>
<accession>A0A9W7L214</accession>
<evidence type="ECO:0000313" key="2">
    <source>
        <dbReference type="Proteomes" id="UP001165082"/>
    </source>
</evidence>
<dbReference type="EMBL" id="BRXZ01008095">
    <property type="protein sequence ID" value="GMI21319.1"/>
    <property type="molecule type" value="Genomic_DNA"/>
</dbReference>
<comment type="caution">
    <text evidence="1">The sequence shown here is derived from an EMBL/GenBank/DDBJ whole genome shotgun (WGS) entry which is preliminary data.</text>
</comment>
<proteinExistence type="predicted"/>
<name>A0A9W7L214_9STRA</name>
<reference evidence="1" key="1">
    <citation type="submission" date="2022-07" db="EMBL/GenBank/DDBJ databases">
        <title>Genome analysis of Parmales, a sister group of diatoms, reveals the evolutionary specialization of diatoms from phago-mixotrophs to photoautotrophs.</title>
        <authorList>
            <person name="Ban H."/>
            <person name="Sato S."/>
            <person name="Yoshikawa S."/>
            <person name="Kazumasa Y."/>
            <person name="Nakamura Y."/>
            <person name="Ichinomiya M."/>
            <person name="Saitoh K."/>
            <person name="Sato N."/>
            <person name="Blanc-Mathieu R."/>
            <person name="Endo H."/>
            <person name="Kuwata A."/>
            <person name="Ogata H."/>
        </authorList>
    </citation>
    <scope>NUCLEOTIDE SEQUENCE</scope>
</reference>